<gene>
    <name evidence="2" type="ORF">ACKI18_13420</name>
</gene>
<keyword evidence="3" id="KW-1185">Reference proteome</keyword>
<evidence type="ECO:0000256" key="1">
    <source>
        <dbReference type="SAM" id="SignalP"/>
    </source>
</evidence>
<reference evidence="2 3" key="1">
    <citation type="submission" date="2024-12" db="EMBL/GenBank/DDBJ databases">
        <title>Forecasting of Potato common scab and diversities of Pathogenic streptomyces spp. in china.</title>
        <authorList>
            <person name="Handique U."/>
            <person name="Wu J."/>
        </authorList>
    </citation>
    <scope>NUCLEOTIDE SEQUENCE [LARGE SCALE GENOMIC DNA]</scope>
    <source>
        <strain evidence="2 3">ZRIMU1530</strain>
    </source>
</reference>
<protein>
    <recommendedName>
        <fullName evidence="4">Secreted protein</fullName>
    </recommendedName>
</protein>
<dbReference type="Proteomes" id="UP001631957">
    <property type="component" value="Unassembled WGS sequence"/>
</dbReference>
<keyword evidence="1" id="KW-0732">Signal</keyword>
<comment type="caution">
    <text evidence="2">The sequence shown here is derived from an EMBL/GenBank/DDBJ whole genome shotgun (WGS) entry which is preliminary data.</text>
</comment>
<organism evidence="2 3">
    <name type="scientific">Streptomyces niveiscabiei</name>
    <dbReference type="NCBI Taxonomy" id="164115"/>
    <lineage>
        <taxon>Bacteria</taxon>
        <taxon>Bacillati</taxon>
        <taxon>Actinomycetota</taxon>
        <taxon>Actinomycetes</taxon>
        <taxon>Kitasatosporales</taxon>
        <taxon>Streptomycetaceae</taxon>
        <taxon>Streptomyces</taxon>
    </lineage>
</organism>
<evidence type="ECO:0000313" key="3">
    <source>
        <dbReference type="Proteomes" id="UP001631957"/>
    </source>
</evidence>
<feature type="chain" id="PRO_5047425080" description="Secreted protein" evidence="1">
    <location>
        <begin position="42"/>
        <end position="259"/>
    </location>
</feature>
<sequence length="259" mass="27763">MKSLFMGPAPRKSALRKSMLAAVATMAATGGLLAGAHGASAADDNWYDPSALLTSCRQNVDGLGRADRCRFEPAKREVFTGPARQVGTTVHACSSKVGVGRQTTESRTEENSVSVTAGVEAGLSQIFSASIEASYGHSWSYSTSETEEVSGEVPPYSIGAVTIAPAMQRVTGRMVINYPKRRHGHYEWYVYPTLTQYDPDEMQFSTTTFDPRPMTANERRSMCGGPGGTANAPAASHVVIHLARPGYRQGAELSAKPRN</sequence>
<evidence type="ECO:0008006" key="4">
    <source>
        <dbReference type="Google" id="ProtNLM"/>
    </source>
</evidence>
<proteinExistence type="predicted"/>
<evidence type="ECO:0000313" key="2">
    <source>
        <dbReference type="EMBL" id="MFM9609702.1"/>
    </source>
</evidence>
<dbReference type="EMBL" id="JBJVNI010000006">
    <property type="protein sequence ID" value="MFM9609702.1"/>
    <property type="molecule type" value="Genomic_DNA"/>
</dbReference>
<dbReference type="Gene3D" id="2.170.15.10">
    <property type="entry name" value="Proaerolysin, chain A, domain 3"/>
    <property type="match status" value="1"/>
</dbReference>
<accession>A0ABW9HSQ6</accession>
<name>A0ABW9HSQ6_9ACTN</name>
<dbReference type="SUPFAM" id="SSF56973">
    <property type="entry name" value="Aerolisin/ETX pore-forming domain"/>
    <property type="match status" value="1"/>
</dbReference>
<dbReference type="RefSeq" id="WP_409121367.1">
    <property type="nucleotide sequence ID" value="NZ_JBJVNI010000006.1"/>
</dbReference>
<feature type="signal peptide" evidence="1">
    <location>
        <begin position="1"/>
        <end position="41"/>
    </location>
</feature>